<keyword evidence="6" id="KW-1185">Reference proteome</keyword>
<dbReference type="InterPro" id="IPR001680">
    <property type="entry name" value="WD40_rpt"/>
</dbReference>
<dbReference type="PRINTS" id="PR00320">
    <property type="entry name" value="GPROTEINBRPT"/>
</dbReference>
<dbReference type="PROSITE" id="PS50294">
    <property type="entry name" value="WD_REPEATS_REGION"/>
    <property type="match status" value="2"/>
</dbReference>
<dbReference type="InterPro" id="IPR020472">
    <property type="entry name" value="WD40_PAC1"/>
</dbReference>
<comment type="caution">
    <text evidence="5">The sequence shown here is derived from an EMBL/GenBank/DDBJ whole genome shotgun (WGS) entry which is preliminary data.</text>
</comment>
<evidence type="ECO:0000313" key="5">
    <source>
        <dbReference type="EMBL" id="KAL1260483.1"/>
    </source>
</evidence>
<dbReference type="SUPFAM" id="SSF50978">
    <property type="entry name" value="WD40 repeat-like"/>
    <property type="match status" value="1"/>
</dbReference>
<dbReference type="InterPro" id="IPR036322">
    <property type="entry name" value="WD40_repeat_dom_sf"/>
</dbReference>
<dbReference type="InterPro" id="IPR051488">
    <property type="entry name" value="WD_repeat_striatin"/>
</dbReference>
<feature type="region of interest" description="Disordered" evidence="4">
    <location>
        <begin position="411"/>
        <end position="433"/>
    </location>
</feature>
<dbReference type="PROSITE" id="PS00678">
    <property type="entry name" value="WD_REPEATS_1"/>
    <property type="match status" value="1"/>
</dbReference>
<evidence type="ECO:0000256" key="1">
    <source>
        <dbReference type="ARBA" id="ARBA00022574"/>
    </source>
</evidence>
<evidence type="ECO:0000313" key="6">
    <source>
        <dbReference type="Proteomes" id="UP001558613"/>
    </source>
</evidence>
<reference evidence="5 6" key="1">
    <citation type="submission" date="2023-09" db="EMBL/GenBank/DDBJ databases">
        <authorList>
            <person name="Wang M."/>
        </authorList>
    </citation>
    <scope>NUCLEOTIDE SEQUENCE [LARGE SCALE GENOMIC DNA]</scope>
    <source>
        <strain evidence="5">GT-2023</strain>
        <tissue evidence="5">Liver</tissue>
    </source>
</reference>
<dbReference type="SMART" id="SM00320">
    <property type="entry name" value="WD40"/>
    <property type="match status" value="5"/>
</dbReference>
<dbReference type="Pfam" id="PF00400">
    <property type="entry name" value="WD40"/>
    <property type="match status" value="3"/>
</dbReference>
<protein>
    <submittedName>
        <fullName evidence="5">Uncharacterized protein</fullName>
    </submittedName>
</protein>
<gene>
    <name evidence="5" type="ORF">QQF64_008310</name>
</gene>
<organism evidence="5 6">
    <name type="scientific">Cirrhinus molitorella</name>
    <name type="common">mud carp</name>
    <dbReference type="NCBI Taxonomy" id="172907"/>
    <lineage>
        <taxon>Eukaryota</taxon>
        <taxon>Metazoa</taxon>
        <taxon>Chordata</taxon>
        <taxon>Craniata</taxon>
        <taxon>Vertebrata</taxon>
        <taxon>Euteleostomi</taxon>
        <taxon>Actinopterygii</taxon>
        <taxon>Neopterygii</taxon>
        <taxon>Teleostei</taxon>
        <taxon>Ostariophysi</taxon>
        <taxon>Cypriniformes</taxon>
        <taxon>Cyprinidae</taxon>
        <taxon>Labeoninae</taxon>
        <taxon>Labeonini</taxon>
        <taxon>Cirrhinus</taxon>
    </lineage>
</organism>
<dbReference type="EMBL" id="JAYMGO010000015">
    <property type="protein sequence ID" value="KAL1260483.1"/>
    <property type="molecule type" value="Genomic_DNA"/>
</dbReference>
<feature type="region of interest" description="Disordered" evidence="4">
    <location>
        <begin position="1"/>
        <end position="21"/>
    </location>
</feature>
<feature type="repeat" description="WD" evidence="3">
    <location>
        <begin position="296"/>
        <end position="327"/>
    </location>
</feature>
<dbReference type="InterPro" id="IPR015943">
    <property type="entry name" value="WD40/YVTN_repeat-like_dom_sf"/>
</dbReference>
<dbReference type="PANTHER" id="PTHR15653:SF1">
    <property type="entry name" value="STRIATIN-4"/>
    <property type="match status" value="1"/>
</dbReference>
<dbReference type="Gene3D" id="2.130.10.10">
    <property type="entry name" value="YVTN repeat-like/Quinoprotein amine dehydrogenase"/>
    <property type="match status" value="2"/>
</dbReference>
<proteinExistence type="predicted"/>
<keyword evidence="2" id="KW-0677">Repeat</keyword>
<dbReference type="PROSITE" id="PS50082">
    <property type="entry name" value="WD_REPEATS_2"/>
    <property type="match status" value="2"/>
</dbReference>
<accession>A0ABR3M5S2</accession>
<name>A0ABR3M5S2_9TELE</name>
<evidence type="ECO:0000256" key="3">
    <source>
        <dbReference type="PROSITE-ProRule" id="PRU00221"/>
    </source>
</evidence>
<keyword evidence="1 3" id="KW-0853">WD repeat</keyword>
<sequence length="449" mass="49076">MSDFPPKPTPPPSIPGQARSGEGGALGFSSDVFILDAVGGGDMNLGELADLTVANDNDLTIDLQDSREEFKKTWNPRFTLRSHFDAIRALTFHPSQAVLLSASEDGTLKLWNLNKAMHSKKNAALDVEPIYTFRAHSGAVLSLAMGRKENHASAVVWMALSAAGRFQTLMWILTTTMIQAWRVACSDGTVRIWDPHNSSPCVSVFNKEKEHGTPTSVAFVNSDPSQVVVSFDGGETLLYDLNTEQSIMVLENQAKDGSELINRVVSHPSQPISITAHENRTIRFLDNKTGKVIHSMVAHLDAVTCLATDPKGTYLISGSHDCSVRLWMLDNRTPSSPALGPTRSPRSLFDFLTGDPPSLLGQKSETPTLSTAGWLRDLSVTPLPPGLCEVQTVERWRQGEEGVSSVVFSLRHSRHGSTRQETETQSDLQSKPNQELSPACFLYLEAILS</sequence>
<evidence type="ECO:0000256" key="2">
    <source>
        <dbReference type="ARBA" id="ARBA00022737"/>
    </source>
</evidence>
<evidence type="ECO:0000256" key="4">
    <source>
        <dbReference type="SAM" id="MobiDB-lite"/>
    </source>
</evidence>
<feature type="compositionally biased region" description="Polar residues" evidence="4">
    <location>
        <begin position="423"/>
        <end position="433"/>
    </location>
</feature>
<dbReference type="Proteomes" id="UP001558613">
    <property type="component" value="Unassembled WGS sequence"/>
</dbReference>
<feature type="repeat" description="WD" evidence="3">
    <location>
        <begin position="80"/>
        <end position="121"/>
    </location>
</feature>
<feature type="compositionally biased region" description="Pro residues" evidence="4">
    <location>
        <begin position="1"/>
        <end position="14"/>
    </location>
</feature>
<dbReference type="PANTHER" id="PTHR15653">
    <property type="entry name" value="STRIATIN"/>
    <property type="match status" value="1"/>
</dbReference>
<dbReference type="InterPro" id="IPR019775">
    <property type="entry name" value="WD40_repeat_CS"/>
</dbReference>